<keyword evidence="1" id="KW-0732">Signal</keyword>
<sequence length="215" mass="24667">MFLEAFFLLLKFFHTLSLKCYYCEEPSQQIASQIWMHYNNYCRKQRVITCGASNFACVVVRVTHMDIDFTAAGCSEDRFIGCGHHQIDKNGNLTTIRRCQCSKNYCNINFDLDFGKIQPSLRPRPAISPTLAPTSTNLTILNNLAQQSSSELPIYSTASNIEETTQNLSSIDIDPLAEDINFYHIEMQVEQESKKYRSKNRNLIIDPFGVYYIAF</sequence>
<name>A0A914EG53_9BILA</name>
<dbReference type="CDD" id="cd00117">
    <property type="entry name" value="TFP"/>
    <property type="match status" value="1"/>
</dbReference>
<evidence type="ECO:0000256" key="1">
    <source>
        <dbReference type="SAM" id="SignalP"/>
    </source>
</evidence>
<proteinExistence type="predicted"/>
<dbReference type="AlphaFoldDB" id="A0A914EG53"/>
<feature type="signal peptide" evidence="1">
    <location>
        <begin position="1"/>
        <end position="17"/>
    </location>
</feature>
<protein>
    <submittedName>
        <fullName evidence="3">Protein quiver</fullName>
    </submittedName>
</protein>
<accession>A0A914EG53</accession>
<dbReference type="WBParaSite" id="ACRNAN_scaffold8082.g30729.t1">
    <property type="protein sequence ID" value="ACRNAN_scaffold8082.g30729.t1"/>
    <property type="gene ID" value="ACRNAN_scaffold8082.g30729"/>
</dbReference>
<reference evidence="3" key="1">
    <citation type="submission" date="2022-11" db="UniProtKB">
        <authorList>
            <consortium name="WormBaseParasite"/>
        </authorList>
    </citation>
    <scope>IDENTIFICATION</scope>
</reference>
<dbReference type="Proteomes" id="UP000887540">
    <property type="component" value="Unplaced"/>
</dbReference>
<feature type="chain" id="PRO_5037643218" evidence="1">
    <location>
        <begin position="18"/>
        <end position="215"/>
    </location>
</feature>
<evidence type="ECO:0000313" key="3">
    <source>
        <dbReference type="WBParaSite" id="ACRNAN_scaffold8082.g30729.t1"/>
    </source>
</evidence>
<organism evidence="2 3">
    <name type="scientific">Acrobeloides nanus</name>
    <dbReference type="NCBI Taxonomy" id="290746"/>
    <lineage>
        <taxon>Eukaryota</taxon>
        <taxon>Metazoa</taxon>
        <taxon>Ecdysozoa</taxon>
        <taxon>Nematoda</taxon>
        <taxon>Chromadorea</taxon>
        <taxon>Rhabditida</taxon>
        <taxon>Tylenchina</taxon>
        <taxon>Cephalobomorpha</taxon>
        <taxon>Cephaloboidea</taxon>
        <taxon>Cephalobidae</taxon>
        <taxon>Acrobeloides</taxon>
    </lineage>
</organism>
<keyword evidence="2" id="KW-1185">Reference proteome</keyword>
<evidence type="ECO:0000313" key="2">
    <source>
        <dbReference type="Proteomes" id="UP000887540"/>
    </source>
</evidence>